<evidence type="ECO:0000313" key="3">
    <source>
        <dbReference type="Proteomes" id="UP001367316"/>
    </source>
</evidence>
<gene>
    <name evidence="2" type="ORF">JOL62DRAFT_560713</name>
</gene>
<name>A0ABR1MSA8_9PEZI</name>
<sequence>MRPRNGGGTRELKDGKTNQDLARQGGGESTGSQSGASPRGRKYFVCLIDAVLRPKTPVKRWRKRKFLDSRLPLAVDTRLHDTQHDNNNFARPFLELEYLRKSKPVISALRTSTIKQAGNRGGVGRGSLANVGLDVRILLEWIQNIQGLIGRPARAMIPTDHAMVRAWRLFNARLDVNGSRLGPRASTAVRAAIESNVASGTRYKQRIEIAWRGRRPPLSQKLAVPVTRIRNEPAGRLK</sequence>
<dbReference type="EMBL" id="JBBPBF010000066">
    <property type="protein sequence ID" value="KAK7605809.1"/>
    <property type="molecule type" value="Genomic_DNA"/>
</dbReference>
<organism evidence="2 3">
    <name type="scientific">Phyllosticta paracitricarpa</name>
    <dbReference type="NCBI Taxonomy" id="2016321"/>
    <lineage>
        <taxon>Eukaryota</taxon>
        <taxon>Fungi</taxon>
        <taxon>Dikarya</taxon>
        <taxon>Ascomycota</taxon>
        <taxon>Pezizomycotina</taxon>
        <taxon>Dothideomycetes</taxon>
        <taxon>Dothideomycetes incertae sedis</taxon>
        <taxon>Botryosphaeriales</taxon>
        <taxon>Phyllostictaceae</taxon>
        <taxon>Phyllosticta</taxon>
    </lineage>
</organism>
<protein>
    <submittedName>
        <fullName evidence="2">Uncharacterized protein</fullName>
    </submittedName>
</protein>
<evidence type="ECO:0000313" key="2">
    <source>
        <dbReference type="EMBL" id="KAK7605809.1"/>
    </source>
</evidence>
<dbReference type="Proteomes" id="UP001367316">
    <property type="component" value="Unassembled WGS sequence"/>
</dbReference>
<reference evidence="2 3" key="1">
    <citation type="submission" date="2024-04" db="EMBL/GenBank/DDBJ databases">
        <title>Phyllosticta paracitricarpa is synonymous to the EU quarantine fungus P. citricarpa based on phylogenomic analyses.</title>
        <authorList>
            <consortium name="Lawrence Berkeley National Laboratory"/>
            <person name="Van ingen-buijs V.A."/>
            <person name="Van westerhoven A.C."/>
            <person name="Haridas S."/>
            <person name="Skiadas P."/>
            <person name="Martin F."/>
            <person name="Groenewald J.Z."/>
            <person name="Crous P.W."/>
            <person name="Seidl M.F."/>
        </authorList>
    </citation>
    <scope>NUCLEOTIDE SEQUENCE [LARGE SCALE GENOMIC DNA]</scope>
    <source>
        <strain evidence="2 3">CBS 141358</strain>
    </source>
</reference>
<proteinExistence type="predicted"/>
<keyword evidence="3" id="KW-1185">Reference proteome</keyword>
<comment type="caution">
    <text evidence="2">The sequence shown here is derived from an EMBL/GenBank/DDBJ whole genome shotgun (WGS) entry which is preliminary data.</text>
</comment>
<evidence type="ECO:0000256" key="1">
    <source>
        <dbReference type="SAM" id="MobiDB-lite"/>
    </source>
</evidence>
<feature type="region of interest" description="Disordered" evidence="1">
    <location>
        <begin position="1"/>
        <end position="38"/>
    </location>
</feature>
<accession>A0ABR1MSA8</accession>